<dbReference type="EMBL" id="KK198757">
    <property type="protein sequence ID" value="KCW73526.1"/>
    <property type="molecule type" value="Genomic_DNA"/>
</dbReference>
<name>A0A059C5T4_EUCGR</name>
<dbReference type="InParanoid" id="A0A059C5T4"/>
<organism evidence="1">
    <name type="scientific">Eucalyptus grandis</name>
    <name type="common">Flooded gum</name>
    <dbReference type="NCBI Taxonomy" id="71139"/>
    <lineage>
        <taxon>Eukaryota</taxon>
        <taxon>Viridiplantae</taxon>
        <taxon>Streptophyta</taxon>
        <taxon>Embryophyta</taxon>
        <taxon>Tracheophyta</taxon>
        <taxon>Spermatophyta</taxon>
        <taxon>Magnoliopsida</taxon>
        <taxon>eudicotyledons</taxon>
        <taxon>Gunneridae</taxon>
        <taxon>Pentapetalae</taxon>
        <taxon>rosids</taxon>
        <taxon>malvids</taxon>
        <taxon>Myrtales</taxon>
        <taxon>Myrtaceae</taxon>
        <taxon>Myrtoideae</taxon>
        <taxon>Eucalypteae</taxon>
        <taxon>Eucalyptus</taxon>
    </lineage>
</organism>
<gene>
    <name evidence="1" type="ORF">EUGRSUZ_E02043</name>
</gene>
<sequence>MASLTDPENFIVEKTARYKRTQRGKKEASGCDPEEVSTELTLLVNPYKIRKKLMPSDLGHQSRLLIGQDFVKSHFLRWMNKEIMRQVERGPTSS</sequence>
<evidence type="ECO:0000313" key="1">
    <source>
        <dbReference type="EMBL" id="KCW73526.1"/>
    </source>
</evidence>
<accession>A0A059C5T4</accession>
<dbReference type="Gramene" id="KCW73526">
    <property type="protein sequence ID" value="KCW73526"/>
    <property type="gene ID" value="EUGRSUZ_E02043"/>
</dbReference>
<reference evidence="1" key="1">
    <citation type="submission" date="2013-07" db="EMBL/GenBank/DDBJ databases">
        <title>The genome of Eucalyptus grandis.</title>
        <authorList>
            <person name="Schmutz J."/>
            <person name="Hayes R."/>
            <person name="Myburg A."/>
            <person name="Tuskan G."/>
            <person name="Grattapaglia D."/>
            <person name="Rokhsar D.S."/>
        </authorList>
    </citation>
    <scope>NUCLEOTIDE SEQUENCE</scope>
    <source>
        <tissue evidence="1">Leaf extractions</tissue>
    </source>
</reference>
<protein>
    <submittedName>
        <fullName evidence="1">Uncharacterized protein</fullName>
    </submittedName>
</protein>
<dbReference type="AlphaFoldDB" id="A0A059C5T4"/>
<proteinExistence type="predicted"/>